<evidence type="ECO:0000256" key="5">
    <source>
        <dbReference type="ARBA" id="ARBA00022692"/>
    </source>
</evidence>
<dbReference type="PRINTS" id="PR00702">
    <property type="entry name" value="ACRIFLAVINRP"/>
</dbReference>
<dbReference type="InterPro" id="IPR027463">
    <property type="entry name" value="AcrB_DN_DC_subdom"/>
</dbReference>
<evidence type="ECO:0000256" key="7">
    <source>
        <dbReference type="ARBA" id="ARBA00023136"/>
    </source>
</evidence>
<keyword evidence="5 8" id="KW-0812">Transmembrane</keyword>
<keyword evidence="10" id="KW-1185">Reference proteome</keyword>
<dbReference type="Proteomes" id="UP000515292">
    <property type="component" value="Chromosome"/>
</dbReference>
<dbReference type="Gene3D" id="3.30.70.1440">
    <property type="entry name" value="Multidrug efflux transporter AcrB pore domain"/>
    <property type="match status" value="1"/>
</dbReference>
<feature type="transmembrane region" description="Helical" evidence="8">
    <location>
        <begin position="478"/>
        <end position="501"/>
    </location>
</feature>
<dbReference type="GO" id="GO:0042910">
    <property type="term" value="F:xenobiotic transmembrane transporter activity"/>
    <property type="evidence" value="ECO:0007669"/>
    <property type="project" value="TreeGrafter"/>
</dbReference>
<feature type="transmembrane region" description="Helical" evidence="8">
    <location>
        <begin position="968"/>
        <end position="987"/>
    </location>
</feature>
<dbReference type="GO" id="GO:0008324">
    <property type="term" value="F:monoatomic cation transmembrane transporter activity"/>
    <property type="evidence" value="ECO:0007669"/>
    <property type="project" value="InterPro"/>
</dbReference>
<evidence type="ECO:0000256" key="8">
    <source>
        <dbReference type="SAM" id="Phobius"/>
    </source>
</evidence>
<feature type="transmembrane region" description="Helical" evidence="8">
    <location>
        <begin position="402"/>
        <end position="426"/>
    </location>
</feature>
<feature type="transmembrane region" description="Helical" evidence="8">
    <location>
        <begin position="535"/>
        <end position="554"/>
    </location>
</feature>
<dbReference type="InterPro" id="IPR001036">
    <property type="entry name" value="Acrflvin-R"/>
</dbReference>
<dbReference type="SUPFAM" id="SSF82714">
    <property type="entry name" value="Multidrug efflux transporter AcrB TolC docking domain, DN and DC subdomains"/>
    <property type="match status" value="2"/>
</dbReference>
<feature type="transmembrane region" description="Helical" evidence="8">
    <location>
        <begin position="342"/>
        <end position="361"/>
    </location>
</feature>
<evidence type="ECO:0000313" key="10">
    <source>
        <dbReference type="Proteomes" id="UP000515292"/>
    </source>
</evidence>
<comment type="similarity">
    <text evidence="2">Belongs to the resistance-nodulation-cell division (RND) (TC 2.A.6) family.</text>
</comment>
<reference evidence="9 10" key="1">
    <citation type="submission" date="2020-07" db="EMBL/GenBank/DDBJ databases">
        <title>Complete genome sequence for Sandaracinobacter sp. M6.</title>
        <authorList>
            <person name="Tang Y."/>
            <person name="Liu Q."/>
            <person name="Guo Z."/>
            <person name="Lei P."/>
            <person name="Huang B."/>
        </authorList>
    </citation>
    <scope>NUCLEOTIDE SEQUENCE [LARGE SCALE GENOMIC DNA]</scope>
    <source>
        <strain evidence="9 10">M6</strain>
    </source>
</reference>
<comment type="subcellular location">
    <subcellularLocation>
        <location evidence="1">Cell membrane</location>
        <topology evidence="1">Multi-pass membrane protein</topology>
    </subcellularLocation>
</comment>
<evidence type="ECO:0000256" key="3">
    <source>
        <dbReference type="ARBA" id="ARBA00022448"/>
    </source>
</evidence>
<dbReference type="SUPFAM" id="SSF82866">
    <property type="entry name" value="Multidrug efflux transporter AcrB transmembrane domain"/>
    <property type="match status" value="2"/>
</dbReference>
<keyword evidence="6 8" id="KW-1133">Transmembrane helix</keyword>
<proteinExistence type="inferred from homology"/>
<keyword evidence="3" id="KW-0813">Transport</keyword>
<gene>
    <name evidence="9" type="ORF">H3309_01985</name>
</gene>
<dbReference type="GO" id="GO:0005886">
    <property type="term" value="C:plasma membrane"/>
    <property type="evidence" value="ECO:0007669"/>
    <property type="project" value="UniProtKB-SubCell"/>
</dbReference>
<name>A0A7G5IIV9_9SPHN</name>
<evidence type="ECO:0000256" key="2">
    <source>
        <dbReference type="ARBA" id="ARBA00010942"/>
    </source>
</evidence>
<feature type="transmembrane region" description="Helical" evidence="8">
    <location>
        <begin position="872"/>
        <end position="889"/>
    </location>
</feature>
<feature type="transmembrane region" description="Helical" evidence="8">
    <location>
        <begin position="368"/>
        <end position="390"/>
    </location>
</feature>
<feature type="transmembrane region" description="Helical" evidence="8">
    <location>
        <begin position="447"/>
        <end position="466"/>
    </location>
</feature>
<dbReference type="PANTHER" id="PTHR32063:SF12">
    <property type="entry name" value="CATION EFFLUX SYSTEM PROTEIN"/>
    <property type="match status" value="1"/>
</dbReference>
<dbReference type="KEGG" id="sand:H3309_01985"/>
<dbReference type="Gene3D" id="3.30.2090.10">
    <property type="entry name" value="Multidrug efflux transporter AcrB TolC docking domain, DN and DC subdomains"/>
    <property type="match status" value="2"/>
</dbReference>
<dbReference type="Gene3D" id="3.30.70.1320">
    <property type="entry name" value="Multidrug efflux transporter AcrB pore domain like"/>
    <property type="match status" value="1"/>
</dbReference>
<feature type="transmembrane region" description="Helical" evidence="8">
    <location>
        <begin position="999"/>
        <end position="1022"/>
    </location>
</feature>
<dbReference type="NCBIfam" id="TIGR00914">
    <property type="entry name" value="2A0601"/>
    <property type="match status" value="1"/>
</dbReference>
<keyword evidence="7 8" id="KW-0472">Membrane</keyword>
<evidence type="ECO:0000256" key="6">
    <source>
        <dbReference type="ARBA" id="ARBA00022989"/>
    </source>
</evidence>
<feature type="transmembrane region" description="Helical" evidence="8">
    <location>
        <begin position="896"/>
        <end position="918"/>
    </location>
</feature>
<accession>A0A7G5IIV9</accession>
<keyword evidence="4" id="KW-1003">Cell membrane</keyword>
<dbReference type="SUPFAM" id="SSF82693">
    <property type="entry name" value="Multidrug efflux transporter AcrB pore domain, PN1, PN2, PC1 and PC2 subdomains"/>
    <property type="match status" value="3"/>
</dbReference>
<evidence type="ECO:0000313" key="9">
    <source>
        <dbReference type="EMBL" id="QMW23301.1"/>
    </source>
</evidence>
<dbReference type="PANTHER" id="PTHR32063">
    <property type="match status" value="1"/>
</dbReference>
<sequence length="1045" mass="111093">MLRGLSHFVLQSRMFIFIATAALVLVGVRAALQLPIEAFPDVQDVQVTVIAQEAGLAPAEIERSISLPIERALAGTPGVTTMRSVSMTGLSITTLIFADGTDDYFARQRVLERLGDADLPDGVTPSLGPLSTAVGEIYRYVVEGPADMPDYEERAIHDFVVRPAIRMVQGVADVTVFGGPLKQYQVQVRPDALRRFGVTLAQLEAAVGSANVNVGGGIMRRGDEAMVIRGIGLYQTTDDIAGTLVKADGGRTVRIGDVADVQIGIADRAGIVNNNRREDVTEGVVLMIKKQNAAEVVARVRDVVDGLNAQFAADAARTGKPPVKIIPTYQRTNLINRTVETVAENLVVGAVLVIAILIFFLRNWRASLAVAAIIPLALLAAFTALNAVSIPANLISMGAVDFGIIIDSAVVFTEALMVGLAASAVVTHGQRLGVLRKTVNDLAPPILFSKAIIIMAFVPIFTFQRVEGKMFTPVALTLSFALGAALLLTLTFLPATLSTLIDRPDMKERHLGWMEKLKDAYRRTLLRFGGRDKPVFIAALAALAIAAAVVPTLGSEFLPKLDEGNIWLTIQLAPSAAIETSQRVERQVRAIMLSYPEVRMVNGEIGRPDDGTDAKLPSSMQILIDLKPRGEWRAQFPTKEKLIDDMRRRIETMPGVDTNFSQVIQDSVEESLSGVKGEVSVKIFGPDLDILEDLADRVAATVNTVPGAADVAAIKIGGQAEVTVVLDRLALARLGLNTGDANAVIATAMGGSNNGVVFEGDRKFDVVIRLAKSARQSVDDIANLQIPLPAGGTVSLSDVADVQVRTGASRIAREAGGRNVAVKVNVDGRDQGGFVTEAMAKVAAQVKMPSGYRLVWGGQFENQQRATKRLEVIVPLALMGIFGLLFWAFRSVRLATLIMAMIPFTMIGGVAALALAGLHMSVSAAVGFIAVAGISVQNGVVMVEHIVGRFREGDDSDTAIVEGAVDRLRPILMTALMAGLGLLPAALSTGIGSETQRPFACVIVGGIVSATAFMLLLLPLAFRRMQAAALPSAPSASPNPEAVPV</sequence>
<dbReference type="Pfam" id="PF00873">
    <property type="entry name" value="ACR_tran"/>
    <property type="match status" value="1"/>
</dbReference>
<evidence type="ECO:0000256" key="4">
    <source>
        <dbReference type="ARBA" id="ARBA00022475"/>
    </source>
</evidence>
<evidence type="ECO:0000256" key="1">
    <source>
        <dbReference type="ARBA" id="ARBA00004651"/>
    </source>
</evidence>
<dbReference type="AlphaFoldDB" id="A0A7G5IIV9"/>
<dbReference type="InterPro" id="IPR004763">
    <property type="entry name" value="CusA-like"/>
</dbReference>
<dbReference type="EMBL" id="CP059851">
    <property type="protein sequence ID" value="QMW23301.1"/>
    <property type="molecule type" value="Genomic_DNA"/>
</dbReference>
<organism evidence="9 10">
    <name type="scientific">Sandaracinobacteroides saxicola</name>
    <dbReference type="NCBI Taxonomy" id="2759707"/>
    <lineage>
        <taxon>Bacteria</taxon>
        <taxon>Pseudomonadati</taxon>
        <taxon>Pseudomonadota</taxon>
        <taxon>Alphaproteobacteria</taxon>
        <taxon>Sphingomonadales</taxon>
        <taxon>Sphingosinicellaceae</taxon>
        <taxon>Sandaracinobacteroides</taxon>
    </lineage>
</organism>
<dbReference type="Gene3D" id="3.30.70.1430">
    <property type="entry name" value="Multidrug efflux transporter AcrB pore domain"/>
    <property type="match status" value="2"/>
</dbReference>
<feature type="transmembrane region" description="Helical" evidence="8">
    <location>
        <begin position="924"/>
        <end position="947"/>
    </location>
</feature>
<protein>
    <submittedName>
        <fullName evidence="9">Efflux RND transporter permease subunit</fullName>
    </submittedName>
</protein>
<dbReference type="Gene3D" id="1.20.1640.10">
    <property type="entry name" value="Multidrug efflux transporter AcrB transmembrane domain"/>
    <property type="match status" value="2"/>
</dbReference>